<name>A0A9P6KK05_9PLEO</name>
<dbReference type="EMBL" id="WJXW01000017">
    <property type="protein sequence ID" value="KAF9728949.1"/>
    <property type="molecule type" value="Genomic_DNA"/>
</dbReference>
<keyword evidence="2" id="KW-1185">Reference proteome</keyword>
<reference evidence="1" key="1">
    <citation type="journal article" date="2020" name="Mol. Plant Microbe Interact.">
        <title>Genome Sequence of the Biocontrol Agent Coniothyrium minitans strain Conio (IMI 134523).</title>
        <authorList>
            <person name="Patel D."/>
            <person name="Shittu T.A."/>
            <person name="Baroncelli R."/>
            <person name="Muthumeenakshi S."/>
            <person name="Osborne T.H."/>
            <person name="Janganan T.K."/>
            <person name="Sreenivasaprasad S."/>
        </authorList>
    </citation>
    <scope>NUCLEOTIDE SEQUENCE</scope>
    <source>
        <strain evidence="1">Conio</strain>
    </source>
</reference>
<dbReference type="AlphaFoldDB" id="A0A9P6KK05"/>
<gene>
    <name evidence="1" type="ORF">PMIN01_12639</name>
</gene>
<comment type="caution">
    <text evidence="1">The sequence shown here is derived from an EMBL/GenBank/DDBJ whole genome shotgun (WGS) entry which is preliminary data.</text>
</comment>
<protein>
    <submittedName>
        <fullName evidence="1">Uncharacterized protein</fullName>
    </submittedName>
</protein>
<organism evidence="1 2">
    <name type="scientific">Paraphaeosphaeria minitans</name>
    <dbReference type="NCBI Taxonomy" id="565426"/>
    <lineage>
        <taxon>Eukaryota</taxon>
        <taxon>Fungi</taxon>
        <taxon>Dikarya</taxon>
        <taxon>Ascomycota</taxon>
        <taxon>Pezizomycotina</taxon>
        <taxon>Dothideomycetes</taxon>
        <taxon>Pleosporomycetidae</taxon>
        <taxon>Pleosporales</taxon>
        <taxon>Massarineae</taxon>
        <taxon>Didymosphaeriaceae</taxon>
        <taxon>Paraphaeosphaeria</taxon>
    </lineage>
</organism>
<accession>A0A9P6KK05</accession>
<proteinExistence type="predicted"/>
<sequence>MAFSTRTRWLSPPFGAGYAVKPLNSRRSIRHGQPRLDSLSTAASFLRNAPRTSWARRNVHPACPEA</sequence>
<evidence type="ECO:0000313" key="2">
    <source>
        <dbReference type="Proteomes" id="UP000756921"/>
    </source>
</evidence>
<evidence type="ECO:0000313" key="1">
    <source>
        <dbReference type="EMBL" id="KAF9728949.1"/>
    </source>
</evidence>
<dbReference type="Proteomes" id="UP000756921">
    <property type="component" value="Unassembled WGS sequence"/>
</dbReference>